<evidence type="ECO:0000313" key="2">
    <source>
        <dbReference type="Proteomes" id="UP000887013"/>
    </source>
</evidence>
<comment type="caution">
    <text evidence="1">The sequence shown here is derived from an EMBL/GenBank/DDBJ whole genome shotgun (WGS) entry which is preliminary data.</text>
</comment>
<sequence length="130" mass="14402">MHPTVRPLGGLDPPATQRRCSILSPVFQLTCTSLKFVTIFLGPSLFPLSFCRIPQMSFGARADISAYRNGAQPRLAPHYNDSSDMSDCLVSRERGGNVFENDDIAFAMLRPYVRGRGGIVREKLFCSVAF</sequence>
<gene>
    <name evidence="1" type="ORF">NPIL_465441</name>
</gene>
<keyword evidence="2" id="KW-1185">Reference proteome</keyword>
<protein>
    <submittedName>
        <fullName evidence="1">Uncharacterized protein</fullName>
    </submittedName>
</protein>
<dbReference type="AlphaFoldDB" id="A0A8X6MS77"/>
<name>A0A8X6MS77_NEPPI</name>
<dbReference type="Proteomes" id="UP000887013">
    <property type="component" value="Unassembled WGS sequence"/>
</dbReference>
<accession>A0A8X6MS77</accession>
<reference evidence="1" key="1">
    <citation type="submission" date="2020-08" db="EMBL/GenBank/DDBJ databases">
        <title>Multicomponent nature underlies the extraordinary mechanical properties of spider dragline silk.</title>
        <authorList>
            <person name="Kono N."/>
            <person name="Nakamura H."/>
            <person name="Mori M."/>
            <person name="Yoshida Y."/>
            <person name="Ohtoshi R."/>
            <person name="Malay A.D."/>
            <person name="Moran D.A.P."/>
            <person name="Tomita M."/>
            <person name="Numata K."/>
            <person name="Arakawa K."/>
        </authorList>
    </citation>
    <scope>NUCLEOTIDE SEQUENCE</scope>
</reference>
<dbReference type="EMBL" id="BMAW01096561">
    <property type="protein sequence ID" value="GFS75200.1"/>
    <property type="molecule type" value="Genomic_DNA"/>
</dbReference>
<organism evidence="1 2">
    <name type="scientific">Nephila pilipes</name>
    <name type="common">Giant wood spider</name>
    <name type="synonym">Nephila maculata</name>
    <dbReference type="NCBI Taxonomy" id="299642"/>
    <lineage>
        <taxon>Eukaryota</taxon>
        <taxon>Metazoa</taxon>
        <taxon>Ecdysozoa</taxon>
        <taxon>Arthropoda</taxon>
        <taxon>Chelicerata</taxon>
        <taxon>Arachnida</taxon>
        <taxon>Araneae</taxon>
        <taxon>Araneomorphae</taxon>
        <taxon>Entelegynae</taxon>
        <taxon>Araneoidea</taxon>
        <taxon>Nephilidae</taxon>
        <taxon>Nephila</taxon>
    </lineage>
</organism>
<evidence type="ECO:0000313" key="1">
    <source>
        <dbReference type="EMBL" id="GFS75200.1"/>
    </source>
</evidence>
<proteinExistence type="predicted"/>